<proteinExistence type="predicted"/>
<dbReference type="PROSITE" id="PS51257">
    <property type="entry name" value="PROKAR_LIPOPROTEIN"/>
    <property type="match status" value="1"/>
</dbReference>
<gene>
    <name evidence="2" type="ORF">D4A47_13830</name>
</gene>
<feature type="signal peptide" evidence="1">
    <location>
        <begin position="1"/>
        <end position="21"/>
    </location>
</feature>
<dbReference type="Proteomes" id="UP000276301">
    <property type="component" value="Unassembled WGS sequence"/>
</dbReference>
<evidence type="ECO:0000313" key="2">
    <source>
        <dbReference type="EMBL" id="RLL06199.1"/>
    </source>
</evidence>
<evidence type="ECO:0000256" key="1">
    <source>
        <dbReference type="SAM" id="SignalP"/>
    </source>
</evidence>
<comment type="caution">
    <text evidence="2">The sequence shown here is derived from an EMBL/GenBank/DDBJ whole genome shotgun (WGS) entry which is preliminary data.</text>
</comment>
<dbReference type="GO" id="GO:0003755">
    <property type="term" value="F:peptidyl-prolyl cis-trans isomerase activity"/>
    <property type="evidence" value="ECO:0007669"/>
    <property type="project" value="InterPro"/>
</dbReference>
<evidence type="ECO:0000313" key="3">
    <source>
        <dbReference type="Proteomes" id="UP000276301"/>
    </source>
</evidence>
<sequence length="348" mass="38181">MTTVKKIAALGLAVLMTASLAACSMGGDTKWAAKAGDLTVPAGVYINELITAYSDATVDLPSDVKDPLKEQVDGVTVSQKVTEEAKKGLDEYIAIEQKFSEMGLTMSELDKASVEQTAEQYWTGFRLEETYTANGVSRESFILAQENMVKKSMIFNAIYGEGGTDPVPEEELKTKFSTDYAKILLIPVSINPAEDTDEAKAKAKEQASELINKYLERAKAGEDMETLVYEARKELSGNQDLEKPEAGTSFTFVNRENSSYSQEVVDTIFAAPIGEPTVAESEDGMYLFVRYDVMENESDFAQRRAALVSALRGDAFDEQVSQWADSLTGVTYNDAALKRYTPEKLKVG</sequence>
<keyword evidence="1" id="KW-0732">Signal</keyword>
<reference evidence="2 3" key="1">
    <citation type="submission" date="2018-10" db="EMBL/GenBank/DDBJ databases">
        <title>Anaerotruncus faecis sp. nov., isolated from human feces.</title>
        <authorList>
            <person name="Wang Y.-J."/>
        </authorList>
    </citation>
    <scope>NUCLEOTIDE SEQUENCE [LARGE SCALE GENOMIC DNA]</scope>
    <source>
        <strain evidence="2 3">22A2-44</strain>
    </source>
</reference>
<evidence type="ECO:0008006" key="4">
    <source>
        <dbReference type="Google" id="ProtNLM"/>
    </source>
</evidence>
<dbReference type="InterPro" id="IPR046357">
    <property type="entry name" value="PPIase_dom_sf"/>
</dbReference>
<dbReference type="RefSeq" id="WP_121587731.1">
    <property type="nucleotide sequence ID" value="NZ_RCHT01000061.1"/>
</dbReference>
<accession>A0A498CVE1</accession>
<feature type="chain" id="PRO_5039059607" description="Peptidylprolyl isomerase" evidence="1">
    <location>
        <begin position="22"/>
        <end position="348"/>
    </location>
</feature>
<protein>
    <recommendedName>
        <fullName evidence="4">Peptidylprolyl isomerase</fullName>
    </recommendedName>
</protein>
<dbReference type="Gene3D" id="3.10.50.40">
    <property type="match status" value="1"/>
</dbReference>
<organism evidence="2 3">
    <name type="scientific">Anaerotruncus massiliensis</name>
    <name type="common">ex Liu et al. 2021</name>
    <dbReference type="NCBI Taxonomy" id="2321404"/>
    <lineage>
        <taxon>Bacteria</taxon>
        <taxon>Bacillati</taxon>
        <taxon>Bacillota</taxon>
        <taxon>Clostridia</taxon>
        <taxon>Eubacteriales</taxon>
        <taxon>Oscillospiraceae</taxon>
        <taxon>Anaerotruncus</taxon>
    </lineage>
</organism>
<dbReference type="EMBL" id="RCHT01000061">
    <property type="protein sequence ID" value="RLL06199.1"/>
    <property type="molecule type" value="Genomic_DNA"/>
</dbReference>
<keyword evidence="3" id="KW-1185">Reference proteome</keyword>
<name>A0A498CVE1_9FIRM</name>
<dbReference type="AlphaFoldDB" id="A0A498CVE1"/>